<accession>A0ABV6YV92</accession>
<evidence type="ECO:0000313" key="5">
    <source>
        <dbReference type="Proteomes" id="UP001594351"/>
    </source>
</evidence>
<evidence type="ECO:0000256" key="2">
    <source>
        <dbReference type="SAM" id="Phobius"/>
    </source>
</evidence>
<keyword evidence="2" id="KW-0472">Membrane</keyword>
<dbReference type="PANTHER" id="PTHR10264:SF19">
    <property type="entry name" value="AT06885P-RELATED"/>
    <property type="match status" value="1"/>
</dbReference>
<keyword evidence="5" id="KW-1185">Reference proteome</keyword>
<feature type="transmembrane region" description="Helical" evidence="2">
    <location>
        <begin position="20"/>
        <end position="42"/>
    </location>
</feature>
<evidence type="ECO:0000259" key="3">
    <source>
        <dbReference type="SMART" id="SM00244"/>
    </source>
</evidence>
<reference evidence="4 5" key="1">
    <citation type="submission" date="2024-09" db="EMBL/GenBank/DDBJ databases">
        <title>Laminarin stimulates single cell rates of sulfate reduction while oxygen inhibits transcriptomic activity in coastal marine sediment.</title>
        <authorList>
            <person name="Lindsay M."/>
            <person name="Orcutt B."/>
            <person name="Emerson D."/>
            <person name="Stepanauskas R."/>
            <person name="D'Angelo T."/>
        </authorList>
    </citation>
    <scope>NUCLEOTIDE SEQUENCE [LARGE SCALE GENOMIC DNA]</scope>
    <source>
        <strain evidence="4">SAG AM-311-K15</strain>
    </source>
</reference>
<dbReference type="SMART" id="SM00244">
    <property type="entry name" value="PHB"/>
    <property type="match status" value="1"/>
</dbReference>
<proteinExistence type="inferred from homology"/>
<dbReference type="InterPro" id="IPR001107">
    <property type="entry name" value="Band_7"/>
</dbReference>
<keyword evidence="2" id="KW-0812">Transmembrane</keyword>
<name>A0ABV6YV92_UNCC1</name>
<keyword evidence="2" id="KW-1133">Transmembrane helix</keyword>
<protein>
    <submittedName>
        <fullName evidence="4">SPFH domain-containing protein</fullName>
    </submittedName>
</protein>
<sequence>MASKSGDKDETTGKSFVGRIIKLFVFLFIIGSIGLACFFQFFSVYVGPGEFAVKQVKIGFWIFKHGIQKKVYDSGYTLKIPKIQEVHVFPRQLQVLDFTSDASQSSKFRHCAKPAYIQTSDGYYVSVDLSIIYRITDPYQVTVTLGPDLVYITEGIVPRAEPILKDTLGELTTEEFYNSPLRVKKAEIAKVKLNVALKDLGMQVDAVLIRYFQYSDQIQKNIEDKKLKDQMVFKNKAEARAATEAANLSKVIEEGEAAVKVKLQEGKAYVTQKNAAREQYIREKNAHADLLVKLADAEKTKLKKQALTGEGAKRLVALQMADVLEGIQIIMIPSDGKQGYNPLDLKQTMDIFEVSD</sequence>
<dbReference type="Proteomes" id="UP001594351">
    <property type="component" value="Unassembled WGS sequence"/>
</dbReference>
<dbReference type="InterPro" id="IPR043202">
    <property type="entry name" value="Band-7_stomatin-like"/>
</dbReference>
<comment type="caution">
    <text evidence="4">The sequence shown here is derived from an EMBL/GenBank/DDBJ whole genome shotgun (WGS) entry which is preliminary data.</text>
</comment>
<dbReference type="Pfam" id="PF01145">
    <property type="entry name" value="Band_7"/>
    <property type="match status" value="1"/>
</dbReference>
<dbReference type="Gene3D" id="3.30.479.30">
    <property type="entry name" value="Band 7 domain"/>
    <property type="match status" value="1"/>
</dbReference>
<evidence type="ECO:0000256" key="1">
    <source>
        <dbReference type="ARBA" id="ARBA00008164"/>
    </source>
</evidence>
<dbReference type="SUPFAM" id="SSF117892">
    <property type="entry name" value="Band 7/SPFH domain"/>
    <property type="match status" value="1"/>
</dbReference>
<dbReference type="PANTHER" id="PTHR10264">
    <property type="entry name" value="BAND 7 PROTEIN-RELATED"/>
    <property type="match status" value="1"/>
</dbReference>
<organism evidence="4 5">
    <name type="scientific">candidate division CSSED10-310 bacterium</name>
    <dbReference type="NCBI Taxonomy" id="2855610"/>
    <lineage>
        <taxon>Bacteria</taxon>
        <taxon>Bacteria division CSSED10-310</taxon>
    </lineage>
</organism>
<feature type="domain" description="Band 7" evidence="3">
    <location>
        <begin position="48"/>
        <end position="226"/>
    </location>
</feature>
<evidence type="ECO:0000313" key="4">
    <source>
        <dbReference type="EMBL" id="MFC1850120.1"/>
    </source>
</evidence>
<dbReference type="InterPro" id="IPR036013">
    <property type="entry name" value="Band_7/SPFH_dom_sf"/>
</dbReference>
<gene>
    <name evidence="4" type="ORF">ACFL27_08015</name>
</gene>
<dbReference type="EMBL" id="JBHPBY010000077">
    <property type="protein sequence ID" value="MFC1850120.1"/>
    <property type="molecule type" value="Genomic_DNA"/>
</dbReference>
<comment type="similarity">
    <text evidence="1">Belongs to the band 7/mec-2 family.</text>
</comment>